<sequence length="160" mass="18193">MHITDNKLKRPIDHTDPFAIRNLTQKLDSAKYGPGTKDAEDLLPRKQMFMPSFTRNAPYDDDEPISATPFQPYPDVVLNKPEGQFLLKQFLDGDYSHAQSPIGRSGGEREGEGECQTNTAVEVKSMSTCIMGLSIRRRYLPYHEQKNSKCSNQMNQQIEI</sequence>
<dbReference type="Proteomes" id="UP001056120">
    <property type="component" value="Linkage Group LG13"/>
</dbReference>
<protein>
    <submittedName>
        <fullName evidence="1">Uncharacterized protein</fullName>
    </submittedName>
</protein>
<evidence type="ECO:0000313" key="2">
    <source>
        <dbReference type="Proteomes" id="UP001056120"/>
    </source>
</evidence>
<dbReference type="EMBL" id="CM042030">
    <property type="protein sequence ID" value="KAI3786373.1"/>
    <property type="molecule type" value="Genomic_DNA"/>
</dbReference>
<gene>
    <name evidence="1" type="ORF">L1987_40000</name>
</gene>
<evidence type="ECO:0000313" key="1">
    <source>
        <dbReference type="EMBL" id="KAI3786373.1"/>
    </source>
</evidence>
<proteinExistence type="predicted"/>
<organism evidence="1 2">
    <name type="scientific">Smallanthus sonchifolius</name>
    <dbReference type="NCBI Taxonomy" id="185202"/>
    <lineage>
        <taxon>Eukaryota</taxon>
        <taxon>Viridiplantae</taxon>
        <taxon>Streptophyta</taxon>
        <taxon>Embryophyta</taxon>
        <taxon>Tracheophyta</taxon>
        <taxon>Spermatophyta</taxon>
        <taxon>Magnoliopsida</taxon>
        <taxon>eudicotyledons</taxon>
        <taxon>Gunneridae</taxon>
        <taxon>Pentapetalae</taxon>
        <taxon>asterids</taxon>
        <taxon>campanulids</taxon>
        <taxon>Asterales</taxon>
        <taxon>Asteraceae</taxon>
        <taxon>Asteroideae</taxon>
        <taxon>Heliantheae alliance</taxon>
        <taxon>Millerieae</taxon>
        <taxon>Smallanthus</taxon>
    </lineage>
</organism>
<name>A0ACB9GT65_9ASTR</name>
<accession>A0ACB9GT65</accession>
<comment type="caution">
    <text evidence="1">The sequence shown here is derived from an EMBL/GenBank/DDBJ whole genome shotgun (WGS) entry which is preliminary data.</text>
</comment>
<keyword evidence="2" id="KW-1185">Reference proteome</keyword>
<reference evidence="1 2" key="2">
    <citation type="journal article" date="2022" name="Mol. Ecol. Resour.">
        <title>The genomes of chicory, endive, great burdock and yacon provide insights into Asteraceae paleo-polyploidization history and plant inulin production.</title>
        <authorList>
            <person name="Fan W."/>
            <person name="Wang S."/>
            <person name="Wang H."/>
            <person name="Wang A."/>
            <person name="Jiang F."/>
            <person name="Liu H."/>
            <person name="Zhao H."/>
            <person name="Xu D."/>
            <person name="Zhang Y."/>
        </authorList>
    </citation>
    <scope>NUCLEOTIDE SEQUENCE [LARGE SCALE GENOMIC DNA]</scope>
    <source>
        <strain evidence="2">cv. Yunnan</strain>
        <tissue evidence="1">Leaves</tissue>
    </source>
</reference>
<reference evidence="2" key="1">
    <citation type="journal article" date="2022" name="Mol. Ecol. Resour.">
        <title>The genomes of chicory, endive, great burdock and yacon provide insights into Asteraceae palaeo-polyploidization history and plant inulin production.</title>
        <authorList>
            <person name="Fan W."/>
            <person name="Wang S."/>
            <person name="Wang H."/>
            <person name="Wang A."/>
            <person name="Jiang F."/>
            <person name="Liu H."/>
            <person name="Zhao H."/>
            <person name="Xu D."/>
            <person name="Zhang Y."/>
        </authorList>
    </citation>
    <scope>NUCLEOTIDE SEQUENCE [LARGE SCALE GENOMIC DNA]</scope>
    <source>
        <strain evidence="2">cv. Yunnan</strain>
    </source>
</reference>